<name>A0AAQ6II22_ANATE</name>
<accession>A0AAQ6II22</accession>
<dbReference type="Ensembl" id="ENSATET00000076881.1">
    <property type="protein sequence ID" value="ENSATEP00000074969.1"/>
    <property type="gene ID" value="ENSATEG00000031351.1"/>
</dbReference>
<evidence type="ECO:0000256" key="1">
    <source>
        <dbReference type="ARBA" id="ARBA00004790"/>
    </source>
</evidence>
<dbReference type="AlphaFoldDB" id="A0AAQ6II22"/>
<reference evidence="3" key="3">
    <citation type="submission" date="2025-09" db="UniProtKB">
        <authorList>
            <consortium name="Ensembl"/>
        </authorList>
    </citation>
    <scope>IDENTIFICATION</scope>
</reference>
<dbReference type="GO" id="GO:0009435">
    <property type="term" value="P:NAD+ biosynthetic process"/>
    <property type="evidence" value="ECO:0007669"/>
    <property type="project" value="InterPro"/>
</dbReference>
<dbReference type="InterPro" id="IPR036068">
    <property type="entry name" value="Nicotinate_pribotase-like_C"/>
</dbReference>
<organism evidence="3 4">
    <name type="scientific">Anabas testudineus</name>
    <name type="common">Climbing perch</name>
    <name type="synonym">Anthias testudineus</name>
    <dbReference type="NCBI Taxonomy" id="64144"/>
    <lineage>
        <taxon>Eukaryota</taxon>
        <taxon>Metazoa</taxon>
        <taxon>Chordata</taxon>
        <taxon>Craniata</taxon>
        <taxon>Vertebrata</taxon>
        <taxon>Euteleostomi</taxon>
        <taxon>Actinopterygii</taxon>
        <taxon>Neopterygii</taxon>
        <taxon>Teleostei</taxon>
        <taxon>Neoteleostei</taxon>
        <taxon>Acanthomorphata</taxon>
        <taxon>Anabantaria</taxon>
        <taxon>Anabantiformes</taxon>
        <taxon>Anabantoidei</taxon>
        <taxon>Anabantidae</taxon>
        <taxon>Anabas</taxon>
    </lineage>
</organism>
<keyword evidence="4" id="KW-1185">Reference proteome</keyword>
<protein>
    <recommendedName>
        <fullName evidence="5">PDZ domain-containing protein</fullName>
    </recommendedName>
</protein>
<reference evidence="3" key="2">
    <citation type="submission" date="2025-08" db="UniProtKB">
        <authorList>
            <consortium name="Ensembl"/>
        </authorList>
    </citation>
    <scope>IDENTIFICATION</scope>
</reference>
<reference evidence="3 4" key="1">
    <citation type="submission" date="2021-04" db="EMBL/GenBank/DDBJ databases">
        <authorList>
            <consortium name="Wellcome Sanger Institute Data Sharing"/>
        </authorList>
    </citation>
    <scope>NUCLEOTIDE SEQUENCE [LARGE SCALE GENOMIC DNA]</scope>
</reference>
<evidence type="ECO:0000313" key="4">
    <source>
        <dbReference type="Proteomes" id="UP000265040"/>
    </source>
</evidence>
<proteinExistence type="predicted"/>
<dbReference type="InterPro" id="IPR016471">
    <property type="entry name" value="Nicotinamide_PRibTrfase"/>
</dbReference>
<evidence type="ECO:0000313" key="3">
    <source>
        <dbReference type="Ensembl" id="ENSATEP00000074969.1"/>
    </source>
</evidence>
<dbReference type="SUPFAM" id="SSF51690">
    <property type="entry name" value="Nicotinate/Quinolinate PRTase C-terminal domain-like"/>
    <property type="match status" value="1"/>
</dbReference>
<evidence type="ECO:0000256" key="2">
    <source>
        <dbReference type="SAM" id="MobiDB-lite"/>
    </source>
</evidence>
<sequence length="83" mass="9063">MDVYKQPVTDPSKGSKKGQLSLRRNSNGYLETIEGGAGKPEEDLLVTVFENGSLVKDYSLEEIRKNAAAVIQHSVQSQQLLTG</sequence>
<comment type="pathway">
    <text evidence="1">Cofactor biosynthesis; NAD(+) biosynthesis.</text>
</comment>
<evidence type="ECO:0008006" key="5">
    <source>
        <dbReference type="Google" id="ProtNLM"/>
    </source>
</evidence>
<dbReference type="Proteomes" id="UP000265040">
    <property type="component" value="Chromosome 5"/>
</dbReference>
<feature type="region of interest" description="Disordered" evidence="2">
    <location>
        <begin position="1"/>
        <end position="24"/>
    </location>
</feature>
<dbReference type="PANTHER" id="PTHR43816:SF2">
    <property type="entry name" value="NICOTINAMIDE PHOSPHORIBOSYLTRANSFERASE"/>
    <property type="match status" value="1"/>
</dbReference>
<dbReference type="PANTHER" id="PTHR43816">
    <property type="entry name" value="NICOTINAMIDE PHOSPHORIBOSYLTRANSFERASE"/>
    <property type="match status" value="1"/>
</dbReference>
<dbReference type="GO" id="GO:0047280">
    <property type="term" value="F:nicotinamide phosphoribosyltransferase activity"/>
    <property type="evidence" value="ECO:0007669"/>
    <property type="project" value="TreeGrafter"/>
</dbReference>